<proteinExistence type="predicted"/>
<evidence type="ECO:0000313" key="1">
    <source>
        <dbReference type="EMBL" id="CAC5424514.1"/>
    </source>
</evidence>
<protein>
    <submittedName>
        <fullName evidence="1">Uncharacterized protein</fullName>
    </submittedName>
</protein>
<evidence type="ECO:0000313" key="2">
    <source>
        <dbReference type="Proteomes" id="UP000507470"/>
    </source>
</evidence>
<reference evidence="1 2" key="1">
    <citation type="submission" date="2020-06" db="EMBL/GenBank/DDBJ databases">
        <authorList>
            <person name="Li R."/>
            <person name="Bekaert M."/>
        </authorList>
    </citation>
    <scope>NUCLEOTIDE SEQUENCE [LARGE SCALE GENOMIC DNA]</scope>
    <source>
        <strain evidence="2">wild</strain>
    </source>
</reference>
<dbReference type="AlphaFoldDB" id="A0A6J8EVG2"/>
<gene>
    <name evidence="1" type="ORF">MCOR_56411</name>
</gene>
<dbReference type="PANTHER" id="PTHR46289:SF14">
    <property type="entry name" value="DUF4371 DOMAIN-CONTAINING PROTEIN"/>
    <property type="match status" value="1"/>
</dbReference>
<sequence length="185" mass="20862">MAIFSRYLSGDDTDKLVISGNNEDEPMLSDTLIEKAGKRHSIQKLCETHWTARDILDESSASDARIKASAHLRMLQSSQFIVALVVTQHVLIFTRPLTQVLQKTDCDIIKAYQDANTCKTVINEQRNDTVFDSIWEKMKVLATCVNIQLEKPRTSTRMTQRSTAGDASDTASKLVLQNKCIFPFH</sequence>
<organism evidence="1 2">
    <name type="scientific">Mytilus coruscus</name>
    <name type="common">Sea mussel</name>
    <dbReference type="NCBI Taxonomy" id="42192"/>
    <lineage>
        <taxon>Eukaryota</taxon>
        <taxon>Metazoa</taxon>
        <taxon>Spiralia</taxon>
        <taxon>Lophotrochozoa</taxon>
        <taxon>Mollusca</taxon>
        <taxon>Bivalvia</taxon>
        <taxon>Autobranchia</taxon>
        <taxon>Pteriomorphia</taxon>
        <taxon>Mytilida</taxon>
        <taxon>Mytiloidea</taxon>
        <taxon>Mytilidae</taxon>
        <taxon>Mytilinae</taxon>
        <taxon>Mytilus</taxon>
    </lineage>
</organism>
<keyword evidence="2" id="KW-1185">Reference proteome</keyword>
<dbReference type="PANTHER" id="PTHR46289">
    <property type="entry name" value="52 KDA REPRESSOR OF THE INHIBITOR OF THE PROTEIN KINASE-LIKE PROTEIN-RELATED"/>
    <property type="match status" value="1"/>
</dbReference>
<dbReference type="EMBL" id="CACVKT020010044">
    <property type="protein sequence ID" value="CAC5424514.1"/>
    <property type="molecule type" value="Genomic_DNA"/>
</dbReference>
<accession>A0A6J8EVG2</accession>
<name>A0A6J8EVG2_MYTCO</name>
<dbReference type="OrthoDB" id="6602887at2759"/>
<dbReference type="InterPro" id="IPR052958">
    <property type="entry name" value="IFN-induced_PKR_regulator"/>
</dbReference>
<dbReference type="Proteomes" id="UP000507470">
    <property type="component" value="Unassembled WGS sequence"/>
</dbReference>